<feature type="transmembrane region" description="Helical" evidence="1">
    <location>
        <begin position="99"/>
        <end position="117"/>
    </location>
</feature>
<name>A0A918KZL2_9ACTN</name>
<protein>
    <recommendedName>
        <fullName evidence="4">DUF1440 domain-containing protein</fullName>
    </recommendedName>
</protein>
<sequence length="169" mass="18232">MTEADRRPSALLRAGARGLVAAMAMTGIRTVTTTLAPQQKSPPEAIVERFAPTAVLRSREHRREAVTELLHWTYGATGGAVFGLLPARLRGMPMTGPAYGLLVWLGFELAVAPALGVQRAEQRRALWRVVVALDHMLYGVVVAGRLAPEPAVTARTAEAVDDEDDGVRR</sequence>
<evidence type="ECO:0008006" key="4">
    <source>
        <dbReference type="Google" id="ProtNLM"/>
    </source>
</evidence>
<reference evidence="2" key="2">
    <citation type="submission" date="2020-09" db="EMBL/GenBank/DDBJ databases">
        <authorList>
            <person name="Sun Q."/>
            <person name="Ohkuma M."/>
        </authorList>
    </citation>
    <scope>NUCLEOTIDE SEQUENCE</scope>
    <source>
        <strain evidence="2">JCM 4346</strain>
    </source>
</reference>
<comment type="caution">
    <text evidence="2">The sequence shown here is derived from an EMBL/GenBank/DDBJ whole genome shotgun (WGS) entry which is preliminary data.</text>
</comment>
<keyword evidence="1" id="KW-1133">Transmembrane helix</keyword>
<organism evidence="2 3">
    <name type="scientific">Streptomyces aurantiogriseus</name>
    <dbReference type="NCBI Taxonomy" id="66870"/>
    <lineage>
        <taxon>Bacteria</taxon>
        <taxon>Bacillati</taxon>
        <taxon>Actinomycetota</taxon>
        <taxon>Actinomycetes</taxon>
        <taxon>Kitasatosporales</taxon>
        <taxon>Streptomycetaceae</taxon>
        <taxon>Streptomyces</taxon>
    </lineage>
</organism>
<evidence type="ECO:0000313" key="3">
    <source>
        <dbReference type="Proteomes" id="UP000658320"/>
    </source>
</evidence>
<reference evidence="2" key="1">
    <citation type="journal article" date="2014" name="Int. J. Syst. Evol. Microbiol.">
        <title>Complete genome sequence of Corynebacterium casei LMG S-19264T (=DSM 44701T), isolated from a smear-ripened cheese.</title>
        <authorList>
            <consortium name="US DOE Joint Genome Institute (JGI-PGF)"/>
            <person name="Walter F."/>
            <person name="Albersmeier A."/>
            <person name="Kalinowski J."/>
            <person name="Ruckert C."/>
        </authorList>
    </citation>
    <scope>NUCLEOTIDE SEQUENCE</scope>
    <source>
        <strain evidence="2">JCM 4346</strain>
    </source>
</reference>
<proteinExistence type="predicted"/>
<keyword evidence="1" id="KW-0472">Membrane</keyword>
<dbReference type="EMBL" id="BMSX01000035">
    <property type="protein sequence ID" value="GGR58168.1"/>
    <property type="molecule type" value="Genomic_DNA"/>
</dbReference>
<dbReference type="Proteomes" id="UP000658320">
    <property type="component" value="Unassembled WGS sequence"/>
</dbReference>
<gene>
    <name evidence="2" type="ORF">GCM10010251_88740</name>
</gene>
<feature type="transmembrane region" description="Helical" evidence="1">
    <location>
        <begin position="69"/>
        <end position="87"/>
    </location>
</feature>
<evidence type="ECO:0000313" key="2">
    <source>
        <dbReference type="EMBL" id="GGR58168.1"/>
    </source>
</evidence>
<dbReference type="AlphaFoldDB" id="A0A918KZL2"/>
<dbReference type="RefSeq" id="WP_189943714.1">
    <property type="nucleotide sequence ID" value="NZ_BMSX01000035.1"/>
</dbReference>
<keyword evidence="3" id="KW-1185">Reference proteome</keyword>
<accession>A0A918KZL2</accession>
<evidence type="ECO:0000256" key="1">
    <source>
        <dbReference type="SAM" id="Phobius"/>
    </source>
</evidence>
<keyword evidence="1" id="KW-0812">Transmembrane</keyword>